<dbReference type="PANTHER" id="PTHR11746">
    <property type="entry name" value="O-METHYLTRANSFERASE"/>
    <property type="match status" value="1"/>
</dbReference>
<reference evidence="9" key="2">
    <citation type="submission" date="2013-12" db="EMBL/GenBank/DDBJ databases">
        <authorList>
            <person name="Yu Y."/>
            <person name="Lee S."/>
            <person name="de Baynast K."/>
            <person name="Wissotski M."/>
            <person name="Liu L."/>
            <person name="Talag J."/>
            <person name="Goicoechea J."/>
            <person name="Angelova A."/>
            <person name="Jetty R."/>
            <person name="Kudrna D."/>
            <person name="Golser W."/>
            <person name="Rivera L."/>
            <person name="Zhang J."/>
            <person name="Wing R."/>
        </authorList>
    </citation>
    <scope>NUCLEOTIDE SEQUENCE</scope>
</reference>
<dbReference type="InterPro" id="IPR001077">
    <property type="entry name" value="COMT_C"/>
</dbReference>
<dbReference type="InterPro" id="IPR012967">
    <property type="entry name" value="COMT_dimerisation"/>
</dbReference>
<accession>A0A0D9XRC5</accession>
<dbReference type="AlphaFoldDB" id="A0A0D9XRC5"/>
<dbReference type="FunFam" id="3.40.50.150:FF:000185">
    <property type="entry name" value="O-methyltransferase family protein"/>
    <property type="match status" value="1"/>
</dbReference>
<evidence type="ECO:0000256" key="3">
    <source>
        <dbReference type="ARBA" id="ARBA00022691"/>
    </source>
</evidence>
<dbReference type="GO" id="GO:0046983">
    <property type="term" value="F:protein dimerization activity"/>
    <property type="evidence" value="ECO:0007669"/>
    <property type="project" value="InterPro"/>
</dbReference>
<dbReference type="EnsemblPlants" id="LPERR11G08720.2">
    <property type="protein sequence ID" value="LPERR11G08720.2"/>
    <property type="gene ID" value="LPERR11G08720"/>
</dbReference>
<keyword evidence="3" id="KW-0949">S-adenosyl-L-methionine</keyword>
<dbReference type="InterPro" id="IPR016461">
    <property type="entry name" value="COMT-like"/>
</dbReference>
<dbReference type="GO" id="GO:0008171">
    <property type="term" value="F:O-methyltransferase activity"/>
    <property type="evidence" value="ECO:0007669"/>
    <property type="project" value="InterPro"/>
</dbReference>
<reference evidence="8 9" key="1">
    <citation type="submission" date="2012-08" db="EMBL/GenBank/DDBJ databases">
        <title>Oryza genome evolution.</title>
        <authorList>
            <person name="Wing R.A."/>
        </authorList>
    </citation>
    <scope>NUCLEOTIDE SEQUENCE</scope>
</reference>
<organism evidence="8 9">
    <name type="scientific">Leersia perrieri</name>
    <dbReference type="NCBI Taxonomy" id="77586"/>
    <lineage>
        <taxon>Eukaryota</taxon>
        <taxon>Viridiplantae</taxon>
        <taxon>Streptophyta</taxon>
        <taxon>Embryophyta</taxon>
        <taxon>Tracheophyta</taxon>
        <taxon>Spermatophyta</taxon>
        <taxon>Magnoliopsida</taxon>
        <taxon>Liliopsida</taxon>
        <taxon>Poales</taxon>
        <taxon>Poaceae</taxon>
        <taxon>BOP clade</taxon>
        <taxon>Oryzoideae</taxon>
        <taxon>Oryzeae</taxon>
        <taxon>Oryzinae</taxon>
        <taxon>Leersia</taxon>
    </lineage>
</organism>
<comment type="similarity">
    <text evidence="4">Belongs to the class I-like SAM-binding methyltransferase superfamily. Cation-independent O-methyltransferase family. COMT subfamily.</text>
</comment>
<protein>
    <recommendedName>
        <fullName evidence="10">O-methyltransferase domain-containing protein</fullName>
    </recommendedName>
</protein>
<dbReference type="SUPFAM" id="SSF46785">
    <property type="entry name" value="Winged helix' DNA-binding domain"/>
    <property type="match status" value="1"/>
</dbReference>
<dbReference type="Gramene" id="LPERR11G08720.2">
    <property type="protein sequence ID" value="LPERR11G08720.2"/>
    <property type="gene ID" value="LPERR11G08720"/>
</dbReference>
<dbReference type="Pfam" id="PF08100">
    <property type="entry name" value="Dimerisation"/>
    <property type="match status" value="1"/>
</dbReference>
<keyword evidence="9" id="KW-1185">Reference proteome</keyword>
<keyword evidence="2" id="KW-0808">Transferase</keyword>
<dbReference type="InterPro" id="IPR036388">
    <property type="entry name" value="WH-like_DNA-bd_sf"/>
</dbReference>
<feature type="active site" description="Proton acceptor" evidence="5">
    <location>
        <position position="266"/>
    </location>
</feature>
<dbReference type="Gene3D" id="1.10.10.10">
    <property type="entry name" value="Winged helix-like DNA-binding domain superfamily/Winged helix DNA-binding domain"/>
    <property type="match status" value="1"/>
</dbReference>
<keyword evidence="1" id="KW-0489">Methyltransferase</keyword>
<sequence>MAAQQAPTDAELLKAQANLWRHSLYYITSMGLQCVIKLGIPTAIHRAGGAATLPDIVTDLSIPPSKLPFLRRLMRLLVYSGVFATSNTDTYRLTPISCLLVDGVVEGHPNQGSVVLAMGARHNVEAAMGWAEWFREDHPSVSPPPSLFEHVHDATPFDETMESLDRDSHALLNEGLAAHDNSGFATVLRECGEVFRGVKSLTDVRGGDGAAARAVAEAFPGVKCTVLDIPRVIGEKKTDGVVNYVAGDIFGFIPPSQAVMLKLVLHHWSDEECVNILAQCKKAIPTREAGGKLIIIDILLGADPGPLLEAELLMDLGMMLISKGRQRDENEWCGIFKKAGFSNYKIVKKLGARGVFEVYP</sequence>
<dbReference type="GO" id="GO:0032259">
    <property type="term" value="P:methylation"/>
    <property type="evidence" value="ECO:0007669"/>
    <property type="project" value="UniProtKB-KW"/>
</dbReference>
<dbReference type="Pfam" id="PF00891">
    <property type="entry name" value="Methyltransf_2"/>
    <property type="match status" value="1"/>
</dbReference>
<dbReference type="InterPro" id="IPR029063">
    <property type="entry name" value="SAM-dependent_MTases_sf"/>
</dbReference>
<evidence type="ECO:0000259" key="6">
    <source>
        <dbReference type="Pfam" id="PF00891"/>
    </source>
</evidence>
<dbReference type="PIRSF" id="PIRSF005739">
    <property type="entry name" value="O-mtase"/>
    <property type="match status" value="1"/>
</dbReference>
<feature type="domain" description="O-methyltransferase C-terminal" evidence="6">
    <location>
        <begin position="132"/>
        <end position="342"/>
    </location>
</feature>
<dbReference type="Gene3D" id="3.40.50.150">
    <property type="entry name" value="Vaccinia Virus protein VP39"/>
    <property type="match status" value="1"/>
</dbReference>
<feature type="domain" description="O-methyltransferase dimerisation" evidence="7">
    <location>
        <begin position="20"/>
        <end position="101"/>
    </location>
</feature>
<dbReference type="HOGENOM" id="CLU_005533_7_0_1"/>
<reference evidence="8" key="3">
    <citation type="submission" date="2015-04" db="UniProtKB">
        <authorList>
            <consortium name="EnsemblPlants"/>
        </authorList>
    </citation>
    <scope>IDENTIFICATION</scope>
</reference>
<dbReference type="SUPFAM" id="SSF53335">
    <property type="entry name" value="S-adenosyl-L-methionine-dependent methyltransferases"/>
    <property type="match status" value="1"/>
</dbReference>
<dbReference type="InterPro" id="IPR036390">
    <property type="entry name" value="WH_DNA-bd_sf"/>
</dbReference>
<dbReference type="FunFam" id="1.10.10.10:FF:000213">
    <property type="entry name" value="Coniferyl alcohol 9-O-methyltransferase"/>
    <property type="match status" value="1"/>
</dbReference>
<evidence type="ECO:0000256" key="4">
    <source>
        <dbReference type="ARBA" id="ARBA00034481"/>
    </source>
</evidence>
<name>A0A0D9XRC5_9ORYZ</name>
<dbReference type="PROSITE" id="PS51683">
    <property type="entry name" value="SAM_OMT_II"/>
    <property type="match status" value="1"/>
</dbReference>
<evidence type="ECO:0000313" key="9">
    <source>
        <dbReference type="Proteomes" id="UP000032180"/>
    </source>
</evidence>
<evidence type="ECO:0000256" key="5">
    <source>
        <dbReference type="PIRSR" id="PIRSR005739-1"/>
    </source>
</evidence>
<evidence type="ECO:0000259" key="7">
    <source>
        <dbReference type="Pfam" id="PF08100"/>
    </source>
</evidence>
<evidence type="ECO:0000313" key="8">
    <source>
        <dbReference type="EnsemblPlants" id="LPERR11G08720.2"/>
    </source>
</evidence>
<evidence type="ECO:0008006" key="10">
    <source>
        <dbReference type="Google" id="ProtNLM"/>
    </source>
</evidence>
<dbReference type="Proteomes" id="UP000032180">
    <property type="component" value="Chromosome 11"/>
</dbReference>
<proteinExistence type="inferred from homology"/>
<evidence type="ECO:0000256" key="2">
    <source>
        <dbReference type="ARBA" id="ARBA00022679"/>
    </source>
</evidence>
<evidence type="ECO:0000256" key="1">
    <source>
        <dbReference type="ARBA" id="ARBA00022603"/>
    </source>
</evidence>